<dbReference type="SUPFAM" id="SSF55729">
    <property type="entry name" value="Acyl-CoA N-acyltransferases (Nat)"/>
    <property type="match status" value="1"/>
</dbReference>
<dbReference type="PANTHER" id="PTHR43441:SF11">
    <property type="entry name" value="RIBOSOMAL-PROTEIN-SERINE ACETYLTRANSFERASE"/>
    <property type="match status" value="1"/>
</dbReference>
<accession>A0A0D8J230</accession>
<dbReference type="InterPro" id="IPR000182">
    <property type="entry name" value="GNAT_dom"/>
</dbReference>
<dbReference type="Proteomes" id="UP000053433">
    <property type="component" value="Unassembled WGS sequence"/>
</dbReference>
<comment type="caution">
    <text evidence="2">The sequence shown here is derived from an EMBL/GenBank/DDBJ whole genome shotgun (WGS) entry which is preliminary data.</text>
</comment>
<dbReference type="GO" id="GO:1990189">
    <property type="term" value="F:protein N-terminal-serine acetyltransferase activity"/>
    <property type="evidence" value="ECO:0007669"/>
    <property type="project" value="TreeGrafter"/>
</dbReference>
<organism evidence="2 4">
    <name type="scientific">Ruthenibacterium lactatiformans</name>
    <dbReference type="NCBI Taxonomy" id="1550024"/>
    <lineage>
        <taxon>Bacteria</taxon>
        <taxon>Bacillati</taxon>
        <taxon>Bacillota</taxon>
        <taxon>Clostridia</taxon>
        <taxon>Eubacteriales</taxon>
        <taxon>Oscillospiraceae</taxon>
        <taxon>Ruthenibacterium</taxon>
    </lineage>
</organism>
<reference evidence="2" key="1">
    <citation type="submission" date="2015-02" db="EMBL/GenBank/DDBJ databases">
        <title>A novel member of the family Ruminococcaceae isolated from human feces.</title>
        <authorList>
            <person name="Shkoporov A.N."/>
            <person name="Chaplin A.V."/>
            <person name="Motuzova O.V."/>
            <person name="Kafarskaia L.I."/>
            <person name="Khokhlova E.V."/>
            <person name="Efimov B.A."/>
        </authorList>
    </citation>
    <scope>NUCLEOTIDE SEQUENCE [LARGE SCALE GENOMIC DNA]</scope>
    <source>
        <strain evidence="2">585-1</strain>
    </source>
</reference>
<feature type="domain" description="N-acetyltransferase" evidence="1">
    <location>
        <begin position="14"/>
        <end position="175"/>
    </location>
</feature>
<dbReference type="InterPro" id="IPR016181">
    <property type="entry name" value="Acyl_CoA_acyltransferase"/>
</dbReference>
<evidence type="ECO:0000313" key="2">
    <source>
        <dbReference type="EMBL" id="KJF40784.1"/>
    </source>
</evidence>
<proteinExistence type="predicted"/>
<dbReference type="Pfam" id="PF13302">
    <property type="entry name" value="Acetyltransf_3"/>
    <property type="match status" value="1"/>
</dbReference>
<dbReference type="RefSeq" id="WP_050004709.1">
    <property type="nucleotide sequence ID" value="NZ_CAUBPW010000016.1"/>
</dbReference>
<reference evidence="3 5" key="2">
    <citation type="submission" date="2015-10" db="EMBL/GenBank/DDBJ databases">
        <title>A novel member of the family Ruminococcaceae isolated from human faeces.</title>
        <authorList>
            <person name="Shkoporov A.N."/>
            <person name="Chaplin A.V."/>
            <person name="Motuzova O.V."/>
            <person name="Kafarskaia L.I."/>
            <person name="Efimov B.A."/>
        </authorList>
    </citation>
    <scope>NUCLEOTIDE SEQUENCE [LARGE SCALE GENOMIC DNA]</scope>
    <source>
        <strain evidence="3 5">668</strain>
    </source>
</reference>
<sequence>MKLQGTVPLETGRLVLRRFLPGDAPAVFHGWAGREDCCRYLPWEPCAALQETQVRLENWLGRYAEPDFLQWAVTLRESGTLAGVVNLHGVDEAHCCAETSYALSPAYRGAGLMPEALGAVLRFGFAQAGFNRICAEVLAGNAASVRVLEKCGFRREGILRRRYRKDGCFADAWLYAVLSSEFSDQSK</sequence>
<protein>
    <recommendedName>
        <fullName evidence="1">N-acetyltransferase domain-containing protein</fullName>
    </recommendedName>
</protein>
<evidence type="ECO:0000313" key="5">
    <source>
        <dbReference type="Proteomes" id="UP000053433"/>
    </source>
</evidence>
<dbReference type="GO" id="GO:0005737">
    <property type="term" value="C:cytoplasm"/>
    <property type="evidence" value="ECO:0007669"/>
    <property type="project" value="TreeGrafter"/>
</dbReference>
<dbReference type="InterPro" id="IPR051908">
    <property type="entry name" value="Ribosomal_N-acetyltransferase"/>
</dbReference>
<dbReference type="EMBL" id="JXXK01000004">
    <property type="protein sequence ID" value="KJF40784.1"/>
    <property type="molecule type" value="Genomic_DNA"/>
</dbReference>
<dbReference type="GO" id="GO:0008999">
    <property type="term" value="F:protein-N-terminal-alanine acetyltransferase activity"/>
    <property type="evidence" value="ECO:0007669"/>
    <property type="project" value="TreeGrafter"/>
</dbReference>
<name>A0A0D8J230_9FIRM</name>
<gene>
    <name evidence="3" type="ORF">ASJ35_03995</name>
    <name evidence="2" type="ORF">TQ39_04480</name>
</gene>
<dbReference type="EMBL" id="LMUA01000003">
    <property type="protein sequence ID" value="KUE77440.1"/>
    <property type="molecule type" value="Genomic_DNA"/>
</dbReference>
<evidence type="ECO:0000313" key="4">
    <source>
        <dbReference type="Proteomes" id="UP000032483"/>
    </source>
</evidence>
<evidence type="ECO:0000259" key="1">
    <source>
        <dbReference type="PROSITE" id="PS51186"/>
    </source>
</evidence>
<dbReference type="PROSITE" id="PS51186">
    <property type="entry name" value="GNAT"/>
    <property type="match status" value="1"/>
</dbReference>
<keyword evidence="4" id="KW-1185">Reference proteome</keyword>
<evidence type="ECO:0000313" key="3">
    <source>
        <dbReference type="EMBL" id="KUE77440.1"/>
    </source>
</evidence>
<dbReference type="AlphaFoldDB" id="A0A0D8J230"/>
<dbReference type="Proteomes" id="UP000032483">
    <property type="component" value="Unassembled WGS sequence"/>
</dbReference>
<dbReference type="PANTHER" id="PTHR43441">
    <property type="entry name" value="RIBOSOMAL-PROTEIN-SERINE ACETYLTRANSFERASE"/>
    <property type="match status" value="1"/>
</dbReference>
<dbReference type="GeneID" id="42855883"/>
<dbReference type="Gene3D" id="3.40.630.30">
    <property type="match status" value="1"/>
</dbReference>
<accession>A0A0W7TUE1</accession>